<keyword evidence="8" id="KW-1185">Reference proteome</keyword>
<proteinExistence type="inferred from homology"/>
<comment type="similarity">
    <text evidence="2">Belongs to the TerC family.</text>
</comment>
<feature type="transmembrane region" description="Helical" evidence="6">
    <location>
        <begin position="195"/>
        <end position="212"/>
    </location>
</feature>
<feature type="transmembrane region" description="Helical" evidence="6">
    <location>
        <begin position="71"/>
        <end position="91"/>
    </location>
</feature>
<comment type="caution">
    <text evidence="7">The sequence shown here is derived from an EMBL/GenBank/DDBJ whole genome shotgun (WGS) entry which is preliminary data.</text>
</comment>
<keyword evidence="5 6" id="KW-0472">Membrane</keyword>
<evidence type="ECO:0000256" key="1">
    <source>
        <dbReference type="ARBA" id="ARBA00004141"/>
    </source>
</evidence>
<feature type="transmembrane region" description="Helical" evidence="6">
    <location>
        <begin position="159"/>
        <end position="183"/>
    </location>
</feature>
<dbReference type="EMBL" id="JBEPMX010000013">
    <property type="protein sequence ID" value="MET3684194.1"/>
    <property type="molecule type" value="Genomic_DNA"/>
</dbReference>
<feature type="transmembrane region" description="Helical" evidence="6">
    <location>
        <begin position="128"/>
        <end position="147"/>
    </location>
</feature>
<evidence type="ECO:0000256" key="4">
    <source>
        <dbReference type="ARBA" id="ARBA00022989"/>
    </source>
</evidence>
<dbReference type="PANTHER" id="PTHR30238">
    <property type="entry name" value="MEMBRANE BOUND PREDICTED REDOX MODULATOR"/>
    <property type="match status" value="1"/>
</dbReference>
<comment type="subcellular location">
    <subcellularLocation>
        <location evidence="1">Membrane</location>
        <topology evidence="1">Multi-pass membrane protein</topology>
    </subcellularLocation>
</comment>
<evidence type="ECO:0000313" key="8">
    <source>
        <dbReference type="Proteomes" id="UP001549167"/>
    </source>
</evidence>
<dbReference type="InterPro" id="IPR036259">
    <property type="entry name" value="MFS_trans_sf"/>
</dbReference>
<evidence type="ECO:0000256" key="3">
    <source>
        <dbReference type="ARBA" id="ARBA00022692"/>
    </source>
</evidence>
<feature type="transmembrane region" description="Helical" evidence="6">
    <location>
        <begin position="46"/>
        <end position="65"/>
    </location>
</feature>
<dbReference type="NCBIfam" id="TIGR03716">
    <property type="entry name" value="R_switched_YkoY"/>
    <property type="match status" value="1"/>
</dbReference>
<dbReference type="Proteomes" id="UP001549167">
    <property type="component" value="Unassembled WGS sequence"/>
</dbReference>
<dbReference type="InterPro" id="IPR005496">
    <property type="entry name" value="Integral_membrane_TerC"/>
</dbReference>
<dbReference type="InterPro" id="IPR022493">
    <property type="entry name" value="CHP03716_TM_YkoY"/>
</dbReference>
<evidence type="ECO:0000313" key="7">
    <source>
        <dbReference type="EMBL" id="MET3684194.1"/>
    </source>
</evidence>
<keyword evidence="3 6" id="KW-0812">Transmembrane</keyword>
<evidence type="ECO:0000256" key="6">
    <source>
        <dbReference type="SAM" id="Phobius"/>
    </source>
</evidence>
<accession>A0ABV2KX78</accession>
<reference evidence="7 8" key="1">
    <citation type="submission" date="2024-06" db="EMBL/GenBank/DDBJ databases">
        <title>Genomic Encyclopedia of Type Strains, Phase IV (KMG-IV): sequencing the most valuable type-strain genomes for metagenomic binning, comparative biology and taxonomic classification.</title>
        <authorList>
            <person name="Goeker M."/>
        </authorList>
    </citation>
    <scope>NUCLEOTIDE SEQUENCE [LARGE SCALE GENOMIC DNA]</scope>
    <source>
        <strain evidence="7 8">DSM 23520</strain>
    </source>
</reference>
<dbReference type="PANTHER" id="PTHR30238:SF4">
    <property type="entry name" value="SLL1022 PROTEIN"/>
    <property type="match status" value="1"/>
</dbReference>
<sequence>MDWSLLLEYSWVLVILIVLEGVLAADNAMVLAIMVKHLPEEKRKKALFYGLLGAFIFRVGSLFIISLLVDFWFIQAAGALYLFFIAGNHLVKKFILKRDSDGDKQKKAEKTDGAGFWLTVVKVEFADIAFAVDSILAAVAIAIALPTTPIPAIGGMDGGQFLVILFGGLIGVIIMRFAATYFVKLIKRRPGLETAAFMIVGWVGVKLLVITLAHEDLAVIPYDFAHSTVWKVIFYTVLVGIAVTGWFMSDRRDIDDDHTDELIGAMKS</sequence>
<evidence type="ECO:0000256" key="5">
    <source>
        <dbReference type="ARBA" id="ARBA00023136"/>
    </source>
</evidence>
<organism evidence="7 8">
    <name type="scientific">Alkalibacillus flavidus</name>
    <dbReference type="NCBI Taxonomy" id="546021"/>
    <lineage>
        <taxon>Bacteria</taxon>
        <taxon>Bacillati</taxon>
        <taxon>Bacillota</taxon>
        <taxon>Bacilli</taxon>
        <taxon>Bacillales</taxon>
        <taxon>Bacillaceae</taxon>
        <taxon>Alkalibacillus</taxon>
    </lineage>
</organism>
<dbReference type="Pfam" id="PF03741">
    <property type="entry name" value="TerC"/>
    <property type="match status" value="1"/>
</dbReference>
<dbReference type="SUPFAM" id="SSF103473">
    <property type="entry name" value="MFS general substrate transporter"/>
    <property type="match status" value="1"/>
</dbReference>
<protein>
    <submittedName>
        <fullName evidence="7">YkoY family integral membrane protein</fullName>
    </submittedName>
</protein>
<feature type="transmembrane region" description="Helical" evidence="6">
    <location>
        <begin position="12"/>
        <end position="34"/>
    </location>
</feature>
<evidence type="ECO:0000256" key="2">
    <source>
        <dbReference type="ARBA" id="ARBA00007511"/>
    </source>
</evidence>
<feature type="transmembrane region" description="Helical" evidence="6">
    <location>
        <begin position="232"/>
        <end position="249"/>
    </location>
</feature>
<name>A0ABV2KX78_9BACI</name>
<keyword evidence="4 6" id="KW-1133">Transmembrane helix</keyword>
<gene>
    <name evidence="7" type="ORF">ABID56_002320</name>
</gene>
<dbReference type="RefSeq" id="WP_354221307.1">
    <property type="nucleotide sequence ID" value="NZ_JBEPMX010000013.1"/>
</dbReference>